<sequence length="53" mass="5734">MTRDRSGDIGNAIAFPAREIASSTKVLLSQRPSKPGRMPESRVSYNATSGVIR</sequence>
<dbReference type="VEuPathDB" id="FungiDB:EYZ11_003940"/>
<evidence type="ECO:0000313" key="2">
    <source>
        <dbReference type="EMBL" id="THC96600.1"/>
    </source>
</evidence>
<evidence type="ECO:0000256" key="1">
    <source>
        <dbReference type="SAM" id="MobiDB-lite"/>
    </source>
</evidence>
<protein>
    <submittedName>
        <fullName evidence="2">Uncharacterized protein</fullName>
    </submittedName>
</protein>
<organism evidence="2 3">
    <name type="scientific">Aspergillus tanneri</name>
    <dbReference type="NCBI Taxonomy" id="1220188"/>
    <lineage>
        <taxon>Eukaryota</taxon>
        <taxon>Fungi</taxon>
        <taxon>Dikarya</taxon>
        <taxon>Ascomycota</taxon>
        <taxon>Pezizomycotina</taxon>
        <taxon>Eurotiomycetes</taxon>
        <taxon>Eurotiomycetidae</taxon>
        <taxon>Eurotiales</taxon>
        <taxon>Aspergillaceae</taxon>
        <taxon>Aspergillus</taxon>
        <taxon>Aspergillus subgen. Circumdati</taxon>
    </lineage>
</organism>
<comment type="caution">
    <text evidence="2">The sequence shown here is derived from an EMBL/GenBank/DDBJ whole genome shotgun (WGS) entry which is preliminary data.</text>
</comment>
<feature type="compositionally biased region" description="Polar residues" evidence="1">
    <location>
        <begin position="43"/>
        <end position="53"/>
    </location>
</feature>
<gene>
    <name evidence="2" type="ORF">EYZ11_003940</name>
</gene>
<evidence type="ECO:0000313" key="3">
    <source>
        <dbReference type="Proteomes" id="UP000308092"/>
    </source>
</evidence>
<dbReference type="EMBL" id="SOSA01000107">
    <property type="protein sequence ID" value="THC96600.1"/>
    <property type="molecule type" value="Genomic_DNA"/>
</dbReference>
<name>A0A4S3JMF3_9EURO</name>
<proteinExistence type="predicted"/>
<dbReference type="Proteomes" id="UP000308092">
    <property type="component" value="Unassembled WGS sequence"/>
</dbReference>
<feature type="region of interest" description="Disordered" evidence="1">
    <location>
        <begin position="29"/>
        <end position="53"/>
    </location>
</feature>
<accession>A0A4S3JMF3</accession>
<dbReference type="AlphaFoldDB" id="A0A4S3JMF3"/>
<keyword evidence="3" id="KW-1185">Reference proteome</keyword>
<reference evidence="2 3" key="1">
    <citation type="submission" date="2019-03" db="EMBL/GenBank/DDBJ databases">
        <title>The genome sequence of a newly discovered highly antifungal drug resistant Aspergillus species, Aspergillus tanneri NIH 1004.</title>
        <authorList>
            <person name="Mounaud S."/>
            <person name="Singh I."/>
            <person name="Joardar V."/>
            <person name="Pakala S."/>
            <person name="Pakala S."/>
            <person name="Venepally P."/>
            <person name="Hoover J."/>
            <person name="Nierman W."/>
            <person name="Chung J."/>
            <person name="Losada L."/>
        </authorList>
    </citation>
    <scope>NUCLEOTIDE SEQUENCE [LARGE SCALE GENOMIC DNA]</scope>
    <source>
        <strain evidence="2 3">NIH1004</strain>
    </source>
</reference>